<comment type="caution">
    <text evidence="3">The sequence shown here is derived from an EMBL/GenBank/DDBJ whole genome shotgun (WGS) entry which is preliminary data.</text>
</comment>
<sequence>MGPLFGTVAGMLSGMGYVIRPVKAGEWERLKELRLAALADPVARVAFNETFEEAVGRPDELWRQRAARSAEGQSVVTFIGEAADGGWGGMVVALVETDEEAPQTHVVGVYARPEHRGAGLAGELLRAAIAWSWGLAEPVVERVRLWVHEENARAEAFYRGLGFSATGRTMADPKDSAASEREMALRRG</sequence>
<dbReference type="EMBL" id="BLIO01000001">
    <property type="protein sequence ID" value="GFE15152.1"/>
    <property type="molecule type" value="Genomic_DNA"/>
</dbReference>
<dbReference type="SUPFAM" id="SSF55729">
    <property type="entry name" value="Acyl-CoA N-acyltransferases (Nat)"/>
    <property type="match status" value="1"/>
</dbReference>
<dbReference type="InterPro" id="IPR016181">
    <property type="entry name" value="Acyl_CoA_acyltransferase"/>
</dbReference>
<name>A0A640SWA7_9ACTN</name>
<gene>
    <name evidence="3" type="ORF">Sgleb_31990</name>
</gene>
<protein>
    <recommendedName>
        <fullName evidence="2">N-acetyltransferase domain-containing protein</fullName>
    </recommendedName>
</protein>
<dbReference type="Proteomes" id="UP000430079">
    <property type="component" value="Unassembled WGS sequence"/>
</dbReference>
<proteinExistence type="predicted"/>
<dbReference type="Gene3D" id="3.40.630.30">
    <property type="match status" value="1"/>
</dbReference>
<dbReference type="GO" id="GO:0016747">
    <property type="term" value="F:acyltransferase activity, transferring groups other than amino-acyl groups"/>
    <property type="evidence" value="ECO:0007669"/>
    <property type="project" value="InterPro"/>
</dbReference>
<feature type="compositionally biased region" description="Basic and acidic residues" evidence="1">
    <location>
        <begin position="171"/>
        <end position="188"/>
    </location>
</feature>
<dbReference type="PROSITE" id="PS51186">
    <property type="entry name" value="GNAT"/>
    <property type="match status" value="1"/>
</dbReference>
<feature type="region of interest" description="Disordered" evidence="1">
    <location>
        <begin position="169"/>
        <end position="188"/>
    </location>
</feature>
<dbReference type="AlphaFoldDB" id="A0A640SWA7"/>
<accession>A0A640SWA7</accession>
<evidence type="ECO:0000313" key="3">
    <source>
        <dbReference type="EMBL" id="GFE15152.1"/>
    </source>
</evidence>
<evidence type="ECO:0000256" key="1">
    <source>
        <dbReference type="SAM" id="MobiDB-lite"/>
    </source>
</evidence>
<dbReference type="Pfam" id="PF00583">
    <property type="entry name" value="Acetyltransf_1"/>
    <property type="match status" value="1"/>
</dbReference>
<organism evidence="3 4">
    <name type="scientific">Streptomyces glebosus</name>
    <dbReference type="NCBI Taxonomy" id="249580"/>
    <lineage>
        <taxon>Bacteria</taxon>
        <taxon>Bacillati</taxon>
        <taxon>Actinomycetota</taxon>
        <taxon>Actinomycetes</taxon>
        <taxon>Kitasatosporales</taxon>
        <taxon>Streptomycetaceae</taxon>
        <taxon>Streptomyces</taxon>
    </lineage>
</organism>
<keyword evidence="4" id="KW-1185">Reference proteome</keyword>
<dbReference type="CDD" id="cd04301">
    <property type="entry name" value="NAT_SF"/>
    <property type="match status" value="1"/>
</dbReference>
<feature type="domain" description="N-acetyltransferase" evidence="2">
    <location>
        <begin position="17"/>
        <end position="188"/>
    </location>
</feature>
<evidence type="ECO:0000259" key="2">
    <source>
        <dbReference type="PROSITE" id="PS51186"/>
    </source>
</evidence>
<evidence type="ECO:0000313" key="4">
    <source>
        <dbReference type="Proteomes" id="UP000430079"/>
    </source>
</evidence>
<dbReference type="InterPro" id="IPR000182">
    <property type="entry name" value="GNAT_dom"/>
</dbReference>
<reference evidence="3 4" key="1">
    <citation type="submission" date="2019-12" db="EMBL/GenBank/DDBJ databases">
        <title>Whole genome shotgun sequence of Streptomyces hygroscopicus subsp. glebosus NBRC 13786.</title>
        <authorList>
            <person name="Ichikawa N."/>
            <person name="Kimura A."/>
            <person name="Kitahashi Y."/>
            <person name="Komaki H."/>
            <person name="Tamura T."/>
        </authorList>
    </citation>
    <scope>NUCLEOTIDE SEQUENCE [LARGE SCALE GENOMIC DNA]</scope>
    <source>
        <strain evidence="3 4">NBRC 13786</strain>
    </source>
</reference>